<name>A0A0N4Y9T9_NIPBR</name>
<dbReference type="Gene3D" id="2.40.50.140">
    <property type="entry name" value="Nucleic acid-binding proteins"/>
    <property type="match status" value="1"/>
</dbReference>
<reference evidence="2 3" key="2">
    <citation type="submission" date="2018-11" db="EMBL/GenBank/DDBJ databases">
        <authorList>
            <consortium name="Pathogen Informatics"/>
        </authorList>
    </citation>
    <scope>NUCLEOTIDE SEQUENCE [LARGE SCALE GENOMIC DNA]</scope>
</reference>
<gene>
    <name evidence="2" type="ORF">NBR_LOCUS13109</name>
</gene>
<evidence type="ECO:0000313" key="4">
    <source>
        <dbReference type="WBParaSite" id="NBR_0001310801-mRNA-1"/>
    </source>
</evidence>
<dbReference type="Proteomes" id="UP000271162">
    <property type="component" value="Unassembled WGS sequence"/>
</dbReference>
<organism evidence="4">
    <name type="scientific">Nippostrongylus brasiliensis</name>
    <name type="common">Rat hookworm</name>
    <dbReference type="NCBI Taxonomy" id="27835"/>
    <lineage>
        <taxon>Eukaryota</taxon>
        <taxon>Metazoa</taxon>
        <taxon>Ecdysozoa</taxon>
        <taxon>Nematoda</taxon>
        <taxon>Chromadorea</taxon>
        <taxon>Rhabditida</taxon>
        <taxon>Rhabditina</taxon>
        <taxon>Rhabditomorpha</taxon>
        <taxon>Strongyloidea</taxon>
        <taxon>Heligmosomidae</taxon>
        <taxon>Nippostrongylus</taxon>
    </lineage>
</organism>
<dbReference type="InterPro" id="IPR012340">
    <property type="entry name" value="NA-bd_OB-fold"/>
</dbReference>
<sequence length="482" mass="54210">MISSRLVFLVALLTITEATVDECVHQNEEFCTLINDVRDLLQYLEFLDGNIYANGRAAVILADDLVAAVLRAEKRQLIPKLREALEAELNAFVNVRTECLSVLRDKNGQCSIYSFDFLYMTAELIRAIIEVHPRPKKKEAIADDCTHENKEFCYLLEDIHETNNDCLKLMDGELEKNGKKALAYADKLVVAAMKTEEQELIAALKKALKAELSAYVQVKADCSRLGSNYSEICEELFFEVAFAITELIQVTVEVQPDSQKKADVETIFSELDRFMTGNPVSGFENEAYAVGTQVTTAFRRRKVSEAQQMFNSRLIFLVTMLTISEAVADECTHENDGFCYLIDDALETNKNCLELMEEDLEGDGKRALALADKMIVAVLNATGEHLITALKKALQAELSAFVQVKADCFKLDRGDNRYNEKCEDLFFEIGYVAVELIQATIKVHPDSRKKEKIEKIFSQLGDTVPGFENEAHSVGKQILKIM</sequence>
<evidence type="ECO:0000313" key="3">
    <source>
        <dbReference type="Proteomes" id="UP000271162"/>
    </source>
</evidence>
<dbReference type="AlphaFoldDB" id="A0A0N4Y9T9"/>
<evidence type="ECO:0000313" key="2">
    <source>
        <dbReference type="EMBL" id="VDL76698.1"/>
    </source>
</evidence>
<accession>A0A0N4Y9T9</accession>
<proteinExistence type="predicted"/>
<feature type="signal peptide" evidence="1">
    <location>
        <begin position="1"/>
        <end position="18"/>
    </location>
</feature>
<dbReference type="EMBL" id="UYSL01020945">
    <property type="protein sequence ID" value="VDL76698.1"/>
    <property type="molecule type" value="Genomic_DNA"/>
</dbReference>
<evidence type="ECO:0000256" key="1">
    <source>
        <dbReference type="SAM" id="SignalP"/>
    </source>
</evidence>
<protein>
    <submittedName>
        <fullName evidence="4">Secreted protein</fullName>
    </submittedName>
</protein>
<keyword evidence="1" id="KW-0732">Signal</keyword>
<reference evidence="4" key="1">
    <citation type="submission" date="2017-02" db="UniProtKB">
        <authorList>
            <consortium name="WormBaseParasite"/>
        </authorList>
    </citation>
    <scope>IDENTIFICATION</scope>
</reference>
<dbReference type="WBParaSite" id="NBR_0001310801-mRNA-1">
    <property type="protein sequence ID" value="NBR_0001310801-mRNA-1"/>
    <property type="gene ID" value="NBR_0001310801"/>
</dbReference>
<keyword evidence="3" id="KW-1185">Reference proteome</keyword>
<feature type="chain" id="PRO_5043125641" evidence="1">
    <location>
        <begin position="19"/>
        <end position="482"/>
    </location>
</feature>